<sequence>MAVSVRVPPVTWLLLAVVLISGCASQPPWPADVPSSGRPVLVSDVPFYPQEQYQCGPASLAMMLNSQGIGTQPQALVDRVYLPDRQGTLQIEMVATARQAGLLVYRLAPALSAVLKELQAGHPVLVFQNLRFNWWPQWHYAVMIGFDARQQELILHSGTRAHYRQPVAAFMTTWDRAERWAVTMLPPDELPATATPLPFLSSAHDLEATGQLEAAARAYRTAYERWPDQPAARLGAGNVAYAQQHWQEATEHYRTLTQDFPQLAAGWNNLGEALTQLDCPVAATAARQCATHLQPQRFPPPPAINTGTPNPHCPVIRCPEPSR</sequence>
<dbReference type="RefSeq" id="WP_092020900.1">
    <property type="nucleotide sequence ID" value="NZ_FOUE01000001.1"/>
</dbReference>
<dbReference type="InterPro" id="IPR039563">
    <property type="entry name" value="Peptidase_C39_single_dom"/>
</dbReference>
<dbReference type="Proteomes" id="UP000198519">
    <property type="component" value="Unassembled WGS sequence"/>
</dbReference>
<evidence type="ECO:0000259" key="1">
    <source>
        <dbReference type="Pfam" id="PF13529"/>
    </source>
</evidence>
<dbReference type="InterPro" id="IPR011990">
    <property type="entry name" value="TPR-like_helical_dom_sf"/>
</dbReference>
<protein>
    <submittedName>
        <fullName evidence="2">Tetratricopeptide repeat-containing protein</fullName>
    </submittedName>
</protein>
<dbReference type="CDD" id="cd02549">
    <property type="entry name" value="Peptidase_C39A"/>
    <property type="match status" value="1"/>
</dbReference>
<gene>
    <name evidence="2" type="ORF">SAMN04487963_0502</name>
</gene>
<dbReference type="PROSITE" id="PS51257">
    <property type="entry name" value="PROKAR_LIPOPROTEIN"/>
    <property type="match status" value="1"/>
</dbReference>
<dbReference type="NCBIfam" id="NF033920">
    <property type="entry name" value="C39_PA2778_fam"/>
    <property type="match status" value="1"/>
</dbReference>
<dbReference type="OrthoDB" id="5611441at2"/>
<dbReference type="Gene3D" id="3.90.70.10">
    <property type="entry name" value="Cysteine proteinases"/>
    <property type="match status" value="1"/>
</dbReference>
<reference evidence="3" key="1">
    <citation type="submission" date="2016-10" db="EMBL/GenBank/DDBJ databases">
        <authorList>
            <person name="Varghese N."/>
            <person name="Submissions S."/>
        </authorList>
    </citation>
    <scope>NUCLEOTIDE SEQUENCE [LARGE SCALE GENOMIC DNA]</scope>
    <source>
        <strain evidence="3">CGMCC 1.7061</strain>
    </source>
</reference>
<evidence type="ECO:0000313" key="3">
    <source>
        <dbReference type="Proteomes" id="UP000198519"/>
    </source>
</evidence>
<dbReference type="STRING" id="488535.SAMN04487963_0502"/>
<evidence type="ECO:0000313" key="2">
    <source>
        <dbReference type="EMBL" id="SFL90914.1"/>
    </source>
</evidence>
<name>A0A1I4LIQ1_9GAMM</name>
<dbReference type="Pfam" id="PF13529">
    <property type="entry name" value="Peptidase_C39_2"/>
    <property type="match status" value="1"/>
</dbReference>
<dbReference type="AlphaFoldDB" id="A0A1I4LIQ1"/>
<accession>A0A1I4LIQ1</accession>
<dbReference type="Gene3D" id="1.25.40.10">
    <property type="entry name" value="Tetratricopeptide repeat domain"/>
    <property type="match status" value="1"/>
</dbReference>
<dbReference type="SUPFAM" id="SSF48452">
    <property type="entry name" value="TPR-like"/>
    <property type="match status" value="1"/>
</dbReference>
<proteinExistence type="predicted"/>
<feature type="domain" description="Peptidase C39-like" evidence="1">
    <location>
        <begin position="44"/>
        <end position="156"/>
    </location>
</feature>
<keyword evidence="3" id="KW-1185">Reference proteome</keyword>
<dbReference type="EMBL" id="FOUE01000001">
    <property type="protein sequence ID" value="SFL90914.1"/>
    <property type="molecule type" value="Genomic_DNA"/>
</dbReference>
<organism evidence="2 3">
    <name type="scientific">Marinobacter zhejiangensis</name>
    <dbReference type="NCBI Taxonomy" id="488535"/>
    <lineage>
        <taxon>Bacteria</taxon>
        <taxon>Pseudomonadati</taxon>
        <taxon>Pseudomonadota</taxon>
        <taxon>Gammaproteobacteria</taxon>
        <taxon>Pseudomonadales</taxon>
        <taxon>Marinobacteraceae</taxon>
        <taxon>Marinobacter</taxon>
    </lineage>
</organism>
<dbReference type="Pfam" id="PF13432">
    <property type="entry name" value="TPR_16"/>
    <property type="match status" value="1"/>
</dbReference>
<dbReference type="InterPro" id="IPR039564">
    <property type="entry name" value="Peptidase_C39-like"/>
</dbReference>